<evidence type="ECO:0000256" key="1">
    <source>
        <dbReference type="ARBA" id="ARBA00003800"/>
    </source>
</evidence>
<dbReference type="Gene3D" id="3.30.70.260">
    <property type="match status" value="1"/>
</dbReference>
<evidence type="ECO:0000256" key="10">
    <source>
        <dbReference type="ARBA" id="ARBA00023299"/>
    </source>
</evidence>
<keyword evidence="10" id="KW-0718">Serine biosynthesis</keyword>
<dbReference type="InterPro" id="IPR045865">
    <property type="entry name" value="ACT-like_dom_sf"/>
</dbReference>
<dbReference type="RefSeq" id="WP_251593138.1">
    <property type="nucleotide sequence ID" value="NZ_JAMLJI010000002.1"/>
</dbReference>
<sequence length="415" mass="45489">MAKTSLDKSKIKVLLLEGIHQSAVDNFLNAGYTNIEHLKTSLSEEELIEKIRDVHFIGIRSRTQLNERVINAADKLAAIGCFCIGTNQVDLTAALKRGVPVFNAPYSNTRSVAELVIAQSIMLMRRIPEKSAKAHRGGWDKTANNSHEVRNKTLGIVGYGSIGSQLSVIAESLGLNVIYYDTVTKLGMGNANQVASLDELLERADIVTLHVPETPSTKWMIGKAQFAKMKKNAVFINASRGTTVVIEDLADALRSEHLLGAAVDVFPVEPKSNEEEFVSPLREFDNVILTPHVGGSTMEAQENIGTEVAEKLTTYSDNGTTITSVNFPEVALPSHPNKHRLLHIHQNIPGVLSNINRVLSDNDINVSGQYLQTNTEVGYVVIDVDKAYSQQARDAIKQVTGTLRTRVLYSEADFS</sequence>
<evidence type="ECO:0000256" key="3">
    <source>
        <dbReference type="ARBA" id="ARBA00005854"/>
    </source>
</evidence>
<evidence type="ECO:0000256" key="8">
    <source>
        <dbReference type="ARBA" id="ARBA00023002"/>
    </source>
</evidence>
<keyword evidence="17" id="KW-1185">Reference proteome</keyword>
<organism evidence="16 17">
    <name type="scientific">Larsenimonas suaedae</name>
    <dbReference type="NCBI Taxonomy" id="1851019"/>
    <lineage>
        <taxon>Bacteria</taxon>
        <taxon>Pseudomonadati</taxon>
        <taxon>Pseudomonadota</taxon>
        <taxon>Gammaproteobacteria</taxon>
        <taxon>Oceanospirillales</taxon>
        <taxon>Halomonadaceae</taxon>
        <taxon>Larsenimonas</taxon>
    </lineage>
</organism>
<dbReference type="InterPro" id="IPR006139">
    <property type="entry name" value="D-isomer_2_OHA_DH_cat_dom"/>
</dbReference>
<keyword evidence="8 14" id="KW-0560">Oxidoreductase</keyword>
<keyword evidence="7" id="KW-0028">Amino-acid biosynthesis</keyword>
<evidence type="ECO:0000256" key="4">
    <source>
        <dbReference type="ARBA" id="ARBA00013001"/>
    </source>
</evidence>
<evidence type="ECO:0000313" key="16">
    <source>
        <dbReference type="EMBL" id="MDR5894692.1"/>
    </source>
</evidence>
<dbReference type="PROSITE" id="PS00065">
    <property type="entry name" value="D_2_HYDROXYACID_DH_1"/>
    <property type="match status" value="1"/>
</dbReference>
<comment type="function">
    <text evidence="1">Catalyzes the reversible oxidation of 3-phospho-D-glycerate to 3-phosphonooxypyruvate, the first step of the phosphorylated L-serine biosynthesis pathway. Also catalyzes the reversible oxidation of 2-hydroxyglutarate to 2-oxoglutarate.</text>
</comment>
<dbReference type="InterPro" id="IPR006140">
    <property type="entry name" value="D-isomer_DH_NAD-bd"/>
</dbReference>
<keyword evidence="9" id="KW-0520">NAD</keyword>
<comment type="caution">
    <text evidence="16">The sequence shown here is derived from an EMBL/GenBank/DDBJ whole genome shotgun (WGS) entry which is preliminary data.</text>
</comment>
<dbReference type="InterPro" id="IPR029752">
    <property type="entry name" value="D-isomer_DH_CS1"/>
</dbReference>
<dbReference type="InterPro" id="IPR002912">
    <property type="entry name" value="ACT_dom"/>
</dbReference>
<dbReference type="InterPro" id="IPR029753">
    <property type="entry name" value="D-isomer_DH_CS"/>
</dbReference>
<accession>A0ABU1GSX5</accession>
<dbReference type="InterPro" id="IPR054480">
    <property type="entry name" value="AHAS_small-like_ACT"/>
</dbReference>
<evidence type="ECO:0000256" key="2">
    <source>
        <dbReference type="ARBA" id="ARBA00005216"/>
    </source>
</evidence>
<dbReference type="GO" id="GO:0004617">
    <property type="term" value="F:phosphoglycerate dehydrogenase activity"/>
    <property type="evidence" value="ECO:0007669"/>
    <property type="project" value="UniProtKB-EC"/>
</dbReference>
<comment type="similarity">
    <text evidence="3 14">Belongs to the D-isomer specific 2-hydroxyacid dehydrogenase family.</text>
</comment>
<evidence type="ECO:0000256" key="7">
    <source>
        <dbReference type="ARBA" id="ARBA00022605"/>
    </source>
</evidence>
<comment type="catalytic activity">
    <reaction evidence="12">
        <text>(R)-2-hydroxyglutarate + NAD(+) = 2-oxoglutarate + NADH + H(+)</text>
        <dbReference type="Rhea" id="RHEA:49612"/>
        <dbReference type="ChEBI" id="CHEBI:15378"/>
        <dbReference type="ChEBI" id="CHEBI:15801"/>
        <dbReference type="ChEBI" id="CHEBI:16810"/>
        <dbReference type="ChEBI" id="CHEBI:57540"/>
        <dbReference type="ChEBI" id="CHEBI:57945"/>
        <dbReference type="EC" id="1.1.1.399"/>
    </reaction>
</comment>
<dbReference type="CDD" id="cd04901">
    <property type="entry name" value="ACT_3PGDH"/>
    <property type="match status" value="1"/>
</dbReference>
<gene>
    <name evidence="16" type="primary">serA</name>
    <name evidence="16" type="ORF">QC825_01230</name>
</gene>
<dbReference type="Pfam" id="PF22629">
    <property type="entry name" value="ACT_AHAS_ss"/>
    <property type="match status" value="1"/>
</dbReference>
<evidence type="ECO:0000256" key="14">
    <source>
        <dbReference type="RuleBase" id="RU003719"/>
    </source>
</evidence>
<evidence type="ECO:0000256" key="11">
    <source>
        <dbReference type="ARBA" id="ARBA00030455"/>
    </source>
</evidence>
<dbReference type="Proteomes" id="UP001269375">
    <property type="component" value="Unassembled WGS sequence"/>
</dbReference>
<protein>
    <recommendedName>
        <fullName evidence="6">D-3-phosphoglycerate dehydrogenase</fullName>
        <ecNumber evidence="4">1.1.1.399</ecNumber>
        <ecNumber evidence="5">1.1.1.95</ecNumber>
    </recommendedName>
    <alternativeName>
        <fullName evidence="11">2-oxoglutarate reductase</fullName>
    </alternativeName>
</protein>
<dbReference type="CDD" id="cd12176">
    <property type="entry name" value="PGDH_3"/>
    <property type="match status" value="1"/>
</dbReference>
<feature type="domain" description="ACT" evidence="15">
    <location>
        <begin position="340"/>
        <end position="410"/>
    </location>
</feature>
<dbReference type="Pfam" id="PF02826">
    <property type="entry name" value="2-Hacid_dh_C"/>
    <property type="match status" value="1"/>
</dbReference>
<evidence type="ECO:0000256" key="5">
    <source>
        <dbReference type="ARBA" id="ARBA00013143"/>
    </source>
</evidence>
<dbReference type="InterPro" id="IPR050857">
    <property type="entry name" value="D-2-hydroxyacid_DH"/>
</dbReference>
<dbReference type="SUPFAM" id="SSF51735">
    <property type="entry name" value="NAD(P)-binding Rossmann-fold domains"/>
    <property type="match status" value="1"/>
</dbReference>
<dbReference type="SUPFAM" id="SSF55021">
    <property type="entry name" value="ACT-like"/>
    <property type="match status" value="1"/>
</dbReference>
<evidence type="ECO:0000256" key="12">
    <source>
        <dbReference type="ARBA" id="ARBA00048126"/>
    </source>
</evidence>
<evidence type="ECO:0000256" key="9">
    <source>
        <dbReference type="ARBA" id="ARBA00023027"/>
    </source>
</evidence>
<dbReference type="SUPFAM" id="SSF52283">
    <property type="entry name" value="Formate/glycerate dehydrogenase catalytic domain-like"/>
    <property type="match status" value="1"/>
</dbReference>
<reference evidence="16 17" key="1">
    <citation type="submission" date="2023-04" db="EMBL/GenBank/DDBJ databases">
        <title>A long-awaited taxogenomic arrangement of the family Halomonadaceae.</title>
        <authorList>
            <person name="De La Haba R."/>
            <person name="Chuvochina M."/>
            <person name="Wittouck S."/>
            <person name="Arahal D.R."/>
            <person name="Sanchez-Porro C."/>
            <person name="Hugenholtz P."/>
            <person name="Ventosa A."/>
        </authorList>
    </citation>
    <scope>NUCLEOTIDE SEQUENCE [LARGE SCALE GENOMIC DNA]</scope>
    <source>
        <strain evidence="16 17">DSM 22428</strain>
    </source>
</reference>
<name>A0ABU1GSX5_9GAMM</name>
<dbReference type="Pfam" id="PF00389">
    <property type="entry name" value="2-Hacid_dh"/>
    <property type="match status" value="1"/>
</dbReference>
<dbReference type="PROSITE" id="PS00670">
    <property type="entry name" value="D_2_HYDROXYACID_DH_2"/>
    <property type="match status" value="1"/>
</dbReference>
<evidence type="ECO:0000256" key="6">
    <source>
        <dbReference type="ARBA" id="ARBA00021582"/>
    </source>
</evidence>
<evidence type="ECO:0000313" key="17">
    <source>
        <dbReference type="Proteomes" id="UP001269375"/>
    </source>
</evidence>
<comment type="catalytic activity">
    <reaction evidence="13">
        <text>(2R)-3-phosphoglycerate + NAD(+) = 3-phosphooxypyruvate + NADH + H(+)</text>
        <dbReference type="Rhea" id="RHEA:12641"/>
        <dbReference type="ChEBI" id="CHEBI:15378"/>
        <dbReference type="ChEBI" id="CHEBI:18110"/>
        <dbReference type="ChEBI" id="CHEBI:57540"/>
        <dbReference type="ChEBI" id="CHEBI:57945"/>
        <dbReference type="ChEBI" id="CHEBI:58272"/>
        <dbReference type="EC" id="1.1.1.95"/>
    </reaction>
</comment>
<dbReference type="NCBIfam" id="NF008759">
    <property type="entry name" value="PRK11790.1"/>
    <property type="match status" value="1"/>
</dbReference>
<evidence type="ECO:0000259" key="15">
    <source>
        <dbReference type="PROSITE" id="PS51671"/>
    </source>
</evidence>
<proteinExistence type="inferred from homology"/>
<comment type="pathway">
    <text evidence="2">Amino-acid biosynthesis; L-serine biosynthesis; L-serine from 3-phospho-D-glycerate: step 1/3.</text>
</comment>
<dbReference type="PANTHER" id="PTHR42789">
    <property type="entry name" value="D-ISOMER SPECIFIC 2-HYDROXYACID DEHYDROGENASE FAMILY PROTEIN (AFU_ORTHOLOGUE AFUA_6G10090)"/>
    <property type="match status" value="1"/>
</dbReference>
<dbReference type="PANTHER" id="PTHR42789:SF1">
    <property type="entry name" value="D-ISOMER SPECIFIC 2-HYDROXYACID DEHYDROGENASE FAMILY PROTEIN (AFU_ORTHOLOGUE AFUA_6G10090)"/>
    <property type="match status" value="1"/>
</dbReference>
<dbReference type="PROSITE" id="PS51671">
    <property type="entry name" value="ACT"/>
    <property type="match status" value="1"/>
</dbReference>
<dbReference type="Gene3D" id="3.40.50.720">
    <property type="entry name" value="NAD(P)-binding Rossmann-like Domain"/>
    <property type="match status" value="2"/>
</dbReference>
<dbReference type="EMBL" id="JARWAO010000001">
    <property type="protein sequence ID" value="MDR5894692.1"/>
    <property type="molecule type" value="Genomic_DNA"/>
</dbReference>
<dbReference type="EC" id="1.1.1.399" evidence="4"/>
<dbReference type="InterPro" id="IPR036291">
    <property type="entry name" value="NAD(P)-bd_dom_sf"/>
</dbReference>
<evidence type="ECO:0000256" key="13">
    <source>
        <dbReference type="ARBA" id="ARBA00048731"/>
    </source>
</evidence>
<dbReference type="EC" id="1.1.1.95" evidence="5"/>